<keyword evidence="9" id="KW-0067">ATP-binding</keyword>
<dbReference type="InterPro" id="IPR003594">
    <property type="entry name" value="HATPase_dom"/>
</dbReference>
<dbReference type="PROSITE" id="PS50110">
    <property type="entry name" value="RESPONSE_REGULATORY"/>
    <property type="match status" value="1"/>
</dbReference>
<accession>A0A1Z4MZQ1</accession>
<keyword evidence="12" id="KW-0131">Cell cycle</keyword>
<dbReference type="SMART" id="SM00448">
    <property type="entry name" value="REC"/>
    <property type="match status" value="1"/>
</dbReference>
<dbReference type="SUPFAM" id="SSF47384">
    <property type="entry name" value="Homodimeric domain of signal transducing histidine kinase"/>
    <property type="match status" value="1"/>
</dbReference>
<dbReference type="InterPro" id="IPR004358">
    <property type="entry name" value="Sig_transdc_His_kin-like_C"/>
</dbReference>
<evidence type="ECO:0000259" key="19">
    <source>
        <dbReference type="PROSITE" id="PS50110"/>
    </source>
</evidence>
<dbReference type="KEGG" id="ttq:NIES37_29220"/>
<evidence type="ECO:0000256" key="7">
    <source>
        <dbReference type="ARBA" id="ARBA00022741"/>
    </source>
</evidence>
<dbReference type="Gene3D" id="3.30.565.10">
    <property type="entry name" value="Histidine kinase-like ATPase, C-terminal domain"/>
    <property type="match status" value="1"/>
</dbReference>
<protein>
    <recommendedName>
        <fullName evidence="13">Circadian input-output histidine kinase CikA</fullName>
        <ecNumber evidence="4">2.7.13.3</ecNumber>
    </recommendedName>
</protein>
<organism evidence="21 22">
    <name type="scientific">Tolypothrix tenuis PCC 7101</name>
    <dbReference type="NCBI Taxonomy" id="231146"/>
    <lineage>
        <taxon>Bacteria</taxon>
        <taxon>Bacillati</taxon>
        <taxon>Cyanobacteriota</taxon>
        <taxon>Cyanophyceae</taxon>
        <taxon>Nostocales</taxon>
        <taxon>Tolypothrichaceae</taxon>
        <taxon>Tolypothrix</taxon>
    </lineage>
</organism>
<keyword evidence="5 14" id="KW-0597">Phosphoprotein</keyword>
<dbReference type="Pfam" id="PF00072">
    <property type="entry name" value="Response_reg"/>
    <property type="match status" value="1"/>
</dbReference>
<feature type="domain" description="Histidine kinase" evidence="18">
    <location>
        <begin position="413"/>
        <end position="645"/>
    </location>
</feature>
<dbReference type="Gene3D" id="1.10.287.130">
    <property type="match status" value="1"/>
</dbReference>
<dbReference type="Gene3D" id="3.40.50.2300">
    <property type="match status" value="1"/>
</dbReference>
<evidence type="ECO:0000256" key="1">
    <source>
        <dbReference type="ARBA" id="ARBA00000085"/>
    </source>
</evidence>
<dbReference type="GO" id="GO:0005524">
    <property type="term" value="F:ATP binding"/>
    <property type="evidence" value="ECO:0007669"/>
    <property type="project" value="UniProtKB-KW"/>
</dbReference>
<dbReference type="GO" id="GO:0000155">
    <property type="term" value="F:phosphorelay sensor kinase activity"/>
    <property type="evidence" value="ECO:0007669"/>
    <property type="project" value="InterPro"/>
</dbReference>
<dbReference type="GO" id="GO:0009927">
    <property type="term" value="F:histidine phosphotransfer kinase activity"/>
    <property type="evidence" value="ECO:0007669"/>
    <property type="project" value="TreeGrafter"/>
</dbReference>
<dbReference type="Pfam" id="PF00512">
    <property type="entry name" value="HisKA"/>
    <property type="match status" value="1"/>
</dbReference>
<evidence type="ECO:0000313" key="22">
    <source>
        <dbReference type="Proteomes" id="UP000218785"/>
    </source>
</evidence>
<feature type="transmembrane region" description="Helical" evidence="17">
    <location>
        <begin position="304"/>
        <end position="326"/>
    </location>
</feature>
<dbReference type="PRINTS" id="PR00344">
    <property type="entry name" value="BCTRLSENSOR"/>
</dbReference>
<evidence type="ECO:0000256" key="13">
    <source>
        <dbReference type="ARBA" id="ARBA00074306"/>
    </source>
</evidence>
<evidence type="ECO:0000313" key="21">
    <source>
        <dbReference type="EMBL" id="BAY98944.1"/>
    </source>
</evidence>
<dbReference type="SMART" id="SM00388">
    <property type="entry name" value="HisKA"/>
    <property type="match status" value="1"/>
</dbReference>
<reference evidence="21 22" key="1">
    <citation type="submission" date="2017-06" db="EMBL/GenBank/DDBJ databases">
        <title>Genome sequencing of cyanobaciteial culture collection at National Institute for Environmental Studies (NIES).</title>
        <authorList>
            <person name="Hirose Y."/>
            <person name="Shimura Y."/>
            <person name="Fujisawa T."/>
            <person name="Nakamura Y."/>
            <person name="Kawachi M."/>
        </authorList>
    </citation>
    <scope>NUCLEOTIDE SEQUENCE [LARGE SCALE GENOMIC DNA]</scope>
    <source>
        <strain evidence="21 22">NIES-37</strain>
    </source>
</reference>
<dbReference type="Proteomes" id="UP000218785">
    <property type="component" value="Chromosome"/>
</dbReference>
<dbReference type="CDD" id="cd00082">
    <property type="entry name" value="HisKA"/>
    <property type="match status" value="1"/>
</dbReference>
<dbReference type="EMBL" id="AP018248">
    <property type="protein sequence ID" value="BAY98944.1"/>
    <property type="molecule type" value="Genomic_DNA"/>
</dbReference>
<evidence type="ECO:0000256" key="9">
    <source>
        <dbReference type="ARBA" id="ARBA00022840"/>
    </source>
</evidence>
<evidence type="ECO:0000256" key="8">
    <source>
        <dbReference type="ARBA" id="ARBA00022777"/>
    </source>
</evidence>
<dbReference type="SUPFAM" id="SSF158472">
    <property type="entry name" value="HAMP domain-like"/>
    <property type="match status" value="1"/>
</dbReference>
<keyword evidence="22" id="KW-1185">Reference proteome</keyword>
<dbReference type="PROSITE" id="PS50109">
    <property type="entry name" value="HIS_KIN"/>
    <property type="match status" value="1"/>
</dbReference>
<dbReference type="Gene3D" id="6.10.340.10">
    <property type="match status" value="1"/>
</dbReference>
<dbReference type="PROSITE" id="PS50885">
    <property type="entry name" value="HAMP"/>
    <property type="match status" value="1"/>
</dbReference>
<dbReference type="RefSeq" id="WP_096576737.1">
    <property type="nucleotide sequence ID" value="NZ_CAWNJS010000001.1"/>
</dbReference>
<dbReference type="FunFam" id="1.10.287.130:FF:000038">
    <property type="entry name" value="Sensory transduction histidine kinase"/>
    <property type="match status" value="1"/>
</dbReference>
<evidence type="ECO:0000259" key="18">
    <source>
        <dbReference type="PROSITE" id="PS50109"/>
    </source>
</evidence>
<keyword evidence="10" id="KW-0902">Two-component regulatory system</keyword>
<comment type="subcellular location">
    <subcellularLocation>
        <location evidence="2">Membrane</location>
    </subcellularLocation>
</comment>
<keyword evidence="11 17" id="KW-0472">Membrane</keyword>
<dbReference type="EC" id="2.7.13.3" evidence="4"/>
<feature type="domain" description="HAMP" evidence="20">
    <location>
        <begin position="328"/>
        <end position="380"/>
    </location>
</feature>
<gene>
    <name evidence="21" type="ORF">NIES37_29220</name>
</gene>
<dbReference type="InterPro" id="IPR003661">
    <property type="entry name" value="HisK_dim/P_dom"/>
</dbReference>
<evidence type="ECO:0000256" key="11">
    <source>
        <dbReference type="ARBA" id="ARBA00023136"/>
    </source>
</evidence>
<keyword evidence="6" id="KW-0808">Transferase</keyword>
<dbReference type="InterPro" id="IPR036097">
    <property type="entry name" value="HisK_dim/P_sf"/>
</dbReference>
<keyword evidence="17" id="KW-0812">Transmembrane</keyword>
<dbReference type="InterPro" id="IPR036890">
    <property type="entry name" value="HATPase_C_sf"/>
</dbReference>
<evidence type="ECO:0000259" key="20">
    <source>
        <dbReference type="PROSITE" id="PS50885"/>
    </source>
</evidence>
<evidence type="ECO:0000256" key="15">
    <source>
        <dbReference type="SAM" id="Coils"/>
    </source>
</evidence>
<dbReference type="SUPFAM" id="SSF52172">
    <property type="entry name" value="CheY-like"/>
    <property type="match status" value="1"/>
</dbReference>
<evidence type="ECO:0000256" key="3">
    <source>
        <dbReference type="ARBA" id="ARBA00006402"/>
    </source>
</evidence>
<dbReference type="SMART" id="SM00387">
    <property type="entry name" value="HATPase_c"/>
    <property type="match status" value="1"/>
</dbReference>
<dbReference type="SMART" id="SM00304">
    <property type="entry name" value="HAMP"/>
    <property type="match status" value="1"/>
</dbReference>
<proteinExistence type="inferred from homology"/>
<feature type="modified residue" description="4-aspartylphosphate" evidence="14">
    <location>
        <position position="727"/>
    </location>
</feature>
<dbReference type="AlphaFoldDB" id="A0A1Z4MZQ1"/>
<dbReference type="Pfam" id="PF02518">
    <property type="entry name" value="HATPase_c"/>
    <property type="match status" value="1"/>
</dbReference>
<keyword evidence="8" id="KW-0418">Kinase</keyword>
<dbReference type="InterPro" id="IPR005467">
    <property type="entry name" value="His_kinase_dom"/>
</dbReference>
<evidence type="ECO:0000256" key="5">
    <source>
        <dbReference type="ARBA" id="ARBA00022553"/>
    </source>
</evidence>
<evidence type="ECO:0000256" key="6">
    <source>
        <dbReference type="ARBA" id="ARBA00022679"/>
    </source>
</evidence>
<evidence type="ECO:0000256" key="4">
    <source>
        <dbReference type="ARBA" id="ARBA00012438"/>
    </source>
</evidence>
<comment type="similarity">
    <text evidence="3">In the N-terminal section; belongs to the phytochrome family.</text>
</comment>
<dbReference type="GO" id="GO:0005886">
    <property type="term" value="C:plasma membrane"/>
    <property type="evidence" value="ECO:0007669"/>
    <property type="project" value="TreeGrafter"/>
</dbReference>
<dbReference type="Pfam" id="PF00672">
    <property type="entry name" value="HAMP"/>
    <property type="match status" value="1"/>
</dbReference>
<evidence type="ECO:0000256" key="10">
    <source>
        <dbReference type="ARBA" id="ARBA00023012"/>
    </source>
</evidence>
<feature type="coiled-coil region" evidence="15">
    <location>
        <begin position="365"/>
        <end position="399"/>
    </location>
</feature>
<comment type="catalytic activity">
    <reaction evidence="1">
        <text>ATP + protein L-histidine = ADP + protein N-phospho-L-histidine.</text>
        <dbReference type="EC" id="2.7.13.3"/>
    </reaction>
</comment>
<dbReference type="SUPFAM" id="SSF55874">
    <property type="entry name" value="ATPase domain of HSP90 chaperone/DNA topoisomerase II/histidine kinase"/>
    <property type="match status" value="1"/>
</dbReference>
<evidence type="ECO:0000256" key="17">
    <source>
        <dbReference type="SAM" id="Phobius"/>
    </source>
</evidence>
<keyword evidence="17" id="KW-1133">Transmembrane helix</keyword>
<evidence type="ECO:0000256" key="14">
    <source>
        <dbReference type="PROSITE-ProRule" id="PRU00169"/>
    </source>
</evidence>
<keyword evidence="15" id="KW-0175">Coiled coil</keyword>
<feature type="transmembrane region" description="Helical" evidence="17">
    <location>
        <begin position="13"/>
        <end position="35"/>
    </location>
</feature>
<dbReference type="CDD" id="cd16922">
    <property type="entry name" value="HATPase_EvgS-ArcB-TorS-like"/>
    <property type="match status" value="1"/>
</dbReference>
<evidence type="ECO:0000256" key="12">
    <source>
        <dbReference type="ARBA" id="ARBA00023306"/>
    </source>
</evidence>
<name>A0A1Z4MZQ1_9CYAN</name>
<dbReference type="InterPro" id="IPR003660">
    <property type="entry name" value="HAMP_dom"/>
</dbReference>
<dbReference type="PANTHER" id="PTHR43047">
    <property type="entry name" value="TWO-COMPONENT HISTIDINE PROTEIN KINASE"/>
    <property type="match status" value="1"/>
</dbReference>
<sequence length="798" mass="88512">MSIWNRNSLLYQLVYRFSVISWIAIGVSAASSSWYSRHDLQREVVNSLNNSLDFQSQELDYWVNYQLRDVLQLAQQTEIREAVPKLLEPQNSPKRKAADERLKQYLNRTAAIKSNLRNICITENSGFVLFCSDSSHKRYKYLPSGYPVTYLTEKNLVSIAPNFYLNSEQKPTITIATPLNDSLGMQMGAMVMDLNLAELRNILLASTLKTKTQAIYLVGESNLNAVAFLNTAAFKLSKAANLSATIPLKSEAIDRAIAQQDGMGLYLNQYDVLVIGVYRWLPKYNLGFIAEMSQEEAFAPADRLALSIVLFGCVASAFLMLAIYLLSRQITQPILDISKAAERLAQGDLNQHIPVITQNEVGILAQTFNTMAKQLKLDRENLEQRVNERTVELAVAKGQAEFANQAKSEFLANMSHELRTPLNAILGHSEALLENIFGTLNERQQKSIFSIHNSGTHLLAVINDILDVSKIEAGHLELNISTVAILYLCESSVAFVRQQAQQKEIRLQTILASDYEYIAVDELRIRQLLINLLTNAIKFTPSGGRVTLDVHLEQEVTNLESQSPTTEEFLCFSVSDTGIGIPESFQNKLFQPFVQVDSKLNRRYQGTGLGLTLVKQIAELHGGSVSLSSEVGKGSCFTVRLPSSCLSTDISLPNPPSQSDIPAFSPTDISEPRGDKPLVLLAEDNEANVLSISYYLAAKGFRLLVAGNGEEAIAIAKTQHPDIILMDIQMPGVDGLEAIARIRQDSQLFHIPIIALTALAMPGDRERCLAAGANNYLAKPVKLQYLEISIRQLLQSSQ</sequence>
<dbReference type="FunFam" id="3.30.565.10:FF:000010">
    <property type="entry name" value="Sensor histidine kinase RcsC"/>
    <property type="match status" value="1"/>
</dbReference>
<dbReference type="InterPro" id="IPR001789">
    <property type="entry name" value="Sig_transdc_resp-reg_receiver"/>
</dbReference>
<feature type="region of interest" description="Disordered" evidence="16">
    <location>
        <begin position="651"/>
        <end position="670"/>
    </location>
</feature>
<keyword evidence="7" id="KW-0547">Nucleotide-binding</keyword>
<dbReference type="PANTHER" id="PTHR43047:SF63">
    <property type="entry name" value="HISTIDINE KINASE"/>
    <property type="match status" value="1"/>
</dbReference>
<dbReference type="CDD" id="cd06225">
    <property type="entry name" value="HAMP"/>
    <property type="match status" value="1"/>
</dbReference>
<evidence type="ECO:0000256" key="2">
    <source>
        <dbReference type="ARBA" id="ARBA00004370"/>
    </source>
</evidence>
<feature type="domain" description="Response regulatory" evidence="19">
    <location>
        <begin position="678"/>
        <end position="794"/>
    </location>
</feature>
<dbReference type="InterPro" id="IPR011006">
    <property type="entry name" value="CheY-like_superfamily"/>
</dbReference>
<evidence type="ECO:0000256" key="16">
    <source>
        <dbReference type="SAM" id="MobiDB-lite"/>
    </source>
</evidence>